<feature type="region of interest" description="Disordered" evidence="7">
    <location>
        <begin position="1961"/>
        <end position="2023"/>
    </location>
</feature>
<keyword evidence="10" id="KW-1185">Reference proteome</keyword>
<evidence type="ECO:0000256" key="1">
    <source>
        <dbReference type="ARBA" id="ARBA00004430"/>
    </source>
</evidence>
<evidence type="ECO:0000259" key="8">
    <source>
        <dbReference type="Pfam" id="PF14738"/>
    </source>
</evidence>
<feature type="domain" description="CFAP91" evidence="8">
    <location>
        <begin position="3"/>
        <end position="65"/>
    </location>
</feature>
<feature type="domain" description="CFAP91" evidence="8">
    <location>
        <begin position="1070"/>
        <end position="1225"/>
    </location>
</feature>
<dbReference type="PANTHER" id="PTHR22455">
    <property type="entry name" value="CILIA- AND FLAGELLA-ASSOCIATED PROTEIN 91"/>
    <property type="match status" value="1"/>
</dbReference>
<keyword evidence="3" id="KW-0206">Cytoskeleton</keyword>
<accession>A0A9P9YUQ0</accession>
<feature type="region of interest" description="Disordered" evidence="7">
    <location>
        <begin position="2044"/>
        <end position="2110"/>
    </location>
</feature>
<comment type="similarity">
    <text evidence="5">Belongs to the CFAP91 family.</text>
</comment>
<evidence type="ECO:0000256" key="7">
    <source>
        <dbReference type="SAM" id="MobiDB-lite"/>
    </source>
</evidence>
<keyword evidence="4" id="KW-0966">Cell projection</keyword>
<dbReference type="InterPro" id="IPR026720">
    <property type="entry name" value="CFAP91"/>
</dbReference>
<evidence type="ECO:0000256" key="3">
    <source>
        <dbReference type="ARBA" id="ARBA00023212"/>
    </source>
</evidence>
<evidence type="ECO:0000256" key="4">
    <source>
        <dbReference type="ARBA" id="ARBA00023273"/>
    </source>
</evidence>
<dbReference type="Pfam" id="PF14738">
    <property type="entry name" value="CFAP91"/>
    <property type="match status" value="3"/>
</dbReference>
<feature type="compositionally biased region" description="Basic and acidic residues" evidence="7">
    <location>
        <begin position="2050"/>
        <end position="2079"/>
    </location>
</feature>
<dbReference type="EMBL" id="JAMKOV010000002">
    <property type="protein sequence ID" value="KAI8043228.1"/>
    <property type="molecule type" value="Genomic_DNA"/>
</dbReference>
<feature type="domain" description="CFAP91" evidence="8">
    <location>
        <begin position="544"/>
        <end position="692"/>
    </location>
</feature>
<dbReference type="PANTHER" id="PTHR22455:SF10">
    <property type="entry name" value="CILIA- AND FLAGELLA-ASSOCIATED PROTEIN 91"/>
    <property type="match status" value="1"/>
</dbReference>
<name>A0A9P9YUQ0_9MUSC</name>
<evidence type="ECO:0000313" key="9">
    <source>
        <dbReference type="EMBL" id="KAI8043228.1"/>
    </source>
</evidence>
<comment type="caution">
    <text evidence="9">The sequence shown here is derived from an EMBL/GenBank/DDBJ whole genome shotgun (WGS) entry which is preliminary data.</text>
</comment>
<evidence type="ECO:0000256" key="6">
    <source>
        <dbReference type="ARBA" id="ARBA00029555"/>
    </source>
</evidence>
<sequence length="2187" mass="255786">MGREEQIQECQMMRLEIVIKMFDKREKEMHAASKTRLERGYELIEKRRKEALQKNEIEYQRGMRQISKELAKTSLKYGVDPARRNFASTTGTRAFNMRIDELERQINLRIVECPFAKLKQWSRPKERIQEVENRFCSETHLDALYQSLRKLSSAIGYVLQFLTDEMKRLREERRMHFLSVLAQKERWRRESIEAGLRQKENTMRMLYEEMFQQSNLIRSDISNRYILNILTNDNEATETVTGLARQIDVDIERWLESFKLIQNPLTFIPLRLMLKDMVCPDLNAVLQRYETSMIAQYIVDEVIFGRVWKELEPESESPQDTSWYEAHAIIRKLIRQSVPGRRWKEEIERIVYENYNDLLDDIFTEIIYKNDNPAPIEPVVVYHSLSHENLLVDVYPRKPRARPINSNSVLPSASPRKEETLRQKKRVTFTHGKQQRSFGESSKARDNDKVIGQGLTSCLITKPSDTRLTSGANNPAVRNAGRLPRTDSECQFKEPGIFFLQNVHSDLATQEVKLNSKPLRKELKNKCDFFPKYVDNRPFNDVATQTLYRESSAQTLAFLPEVQNRERNETVELFSLAKLLPGDKPPGLHEVELLERSRRRWDFKKALKANLQRLLNEARQAFEWEHWIQREEDIQECQMMRLEIVIKMFDKREKEMRAASKSRIEKSFEGIQKRRLADLHKNEVEYQRGMRRIGIQLAKTSRNPMQALGSPCSEFYGPLTRHGVDPARRSFESSTGRKAFDMRIDDLEKRVNMRNVHKLKEWSKPKEYDREYERNFCNDDNLQRLYESLKTLRTQADMAKDSPNCLKTRLRIEHRTPSTDSSDSYPSYNIGRQELENLICSYEGSYIGSIMQFLSNEMQRLKEQRKLHFFSILAQKERWRREAAEAGLRQKENAMRLMYEEMFQFCNDEAAETVAEMAKQIDADIERWLESFKLIQNPLTFTPLRLMLQDMVCPDLNAVLQRYETSMIAQYIVEDVIFDKVWQELEPDLIDRLIDNDLYLFSSSESESEGPQKVSWYEAHAVVRKLIRQAVPGRRWKEENERIATEVYNSLFDDVFDEILFKFENPSQRKESSAQTMNYLPEILDADKEQTLELFSLPSVLPGANPPGLHEVEILERARKRWAFNDALKIHFKRLLEEARNVAIKTQHKEILEAFEWEHWIQREEDIQECQMMRLEIVIKMFDKREKEMHAASNSRIEKACERIEKCRQAGLRKNEIEFQRGMRRLEFQVTNTPRRWLKQSPMHSLGSPCSEFYAPLLRYGTNPARRNFVSKTEQKAFDMRIDELEKRVNTSNLKCPFRKLKDWSKPKKHEKEYERNFCNDDNLQKLFENLKALRTQAAKEKAEPKCLRKRWKQTMTRTASQMSLGFVTHFYEDESDDSFKEEKRKTPDIDKWANFIEKEKARNSDTVIAKLKNERNQEGLENILNIYEGTYIGWVMQFLSEEMSRLSELRRLHFFSIMCQKERWRREAAEAGLRQKENDMRLMYEELFQHCNVVNNDVSNEYITTILNSDMYNVAEGEATETVGELAKQIDADIERWLESFKLIQNPLTFVPLRLMLKEQVSPNMNEALQRHEKSLIVNYVVEDVIFRKVWLELDPFDIASTLTSDLIDRLIDNDLYLMSTDSESEIPQKSSWREAHAIVRKLIRQAVPGRRWLEDGERIVTENYNDLIDDIFASILHSMDHPPAVRSADLIDLRMTMSHSDIRSSDDIREKDNFDNFDYGNLNSLPGSNFLRKQMFTLMRKFKIDNITRLLENLDKVPVEERPSGDDEFIGAHMINPISNIGNQESDLFSIRSTLNISETLDLSPLKGRGYRVVLPQGAEKNGCLGVLKLLEKEDDEEEKLELSIEPEHDKEIKDIYFDSPKVSFDQMLLSSDKPMELYSELPQPSKSPNQELEIEKEDVKPLDSTDLKLEQMDATPKELEQQELTHNELELMDSTPKELEHIVDIVDSTPKELIPTSLDSKDLSIDSIPKDLEPPKEAIKEQELKTELAPKPMVSHSSSFIPPVRSSGPKVLHLPESSLKPDKLESKEHIVDLVDSTPKELIPTSLDSKDLSIDSIPKDLEPPKEATKEQELKTELAPKPMVSHSSSFIPPVRSSGPKVLKLPESSLKPDMVESKEKAINIKMNKPIAQKETEIEEKMYIGSLGSHFEIPLDAVIPIQTSDDHLPVNDITVEIASRAVSEVDLQ</sequence>
<dbReference type="GO" id="GO:0005930">
    <property type="term" value="C:axoneme"/>
    <property type="evidence" value="ECO:0007669"/>
    <property type="project" value="UniProtKB-SubCell"/>
</dbReference>
<feature type="compositionally biased region" description="Basic and acidic residues" evidence="7">
    <location>
        <begin position="1962"/>
        <end position="1991"/>
    </location>
</feature>
<keyword evidence="2" id="KW-0963">Cytoplasm</keyword>
<gene>
    <name evidence="9" type="ORF">M5D96_004555</name>
</gene>
<evidence type="ECO:0000256" key="5">
    <source>
        <dbReference type="ARBA" id="ARBA00029468"/>
    </source>
</evidence>
<feature type="region of interest" description="Disordered" evidence="7">
    <location>
        <begin position="462"/>
        <end position="482"/>
    </location>
</feature>
<protein>
    <recommendedName>
        <fullName evidence="6">Cilia- and flagella-associated protein 91</fullName>
    </recommendedName>
</protein>
<dbReference type="Proteomes" id="UP001059596">
    <property type="component" value="Unassembled WGS sequence"/>
</dbReference>
<evidence type="ECO:0000256" key="2">
    <source>
        <dbReference type="ARBA" id="ARBA00022490"/>
    </source>
</evidence>
<dbReference type="InterPro" id="IPR032840">
    <property type="entry name" value="CFAP91_dom"/>
</dbReference>
<feature type="region of interest" description="Disordered" evidence="7">
    <location>
        <begin position="403"/>
        <end position="446"/>
    </location>
</feature>
<reference evidence="9" key="1">
    <citation type="journal article" date="2023" name="Genome Biol. Evol.">
        <title>Long-read-based Genome Assembly of Drosophila gunungcola Reveals Fewer Chemosensory Genes in Flower-breeding Species.</title>
        <authorList>
            <person name="Negi A."/>
            <person name="Liao B.Y."/>
            <person name="Yeh S.D."/>
        </authorList>
    </citation>
    <scope>NUCLEOTIDE SEQUENCE</scope>
    <source>
        <strain evidence="9">Sukarami</strain>
    </source>
</reference>
<evidence type="ECO:0000313" key="10">
    <source>
        <dbReference type="Proteomes" id="UP001059596"/>
    </source>
</evidence>
<proteinExistence type="inferred from homology"/>
<feature type="compositionally biased region" description="Polar residues" evidence="7">
    <location>
        <begin position="431"/>
        <end position="440"/>
    </location>
</feature>
<comment type="subcellular location">
    <subcellularLocation>
        <location evidence="1">Cytoplasm</location>
        <location evidence="1">Cytoskeleton</location>
        <location evidence="1">Cilium axoneme</location>
    </subcellularLocation>
</comment>
<organism evidence="9 10">
    <name type="scientific">Drosophila gunungcola</name>
    <name type="common">fruit fly</name>
    <dbReference type="NCBI Taxonomy" id="103775"/>
    <lineage>
        <taxon>Eukaryota</taxon>
        <taxon>Metazoa</taxon>
        <taxon>Ecdysozoa</taxon>
        <taxon>Arthropoda</taxon>
        <taxon>Hexapoda</taxon>
        <taxon>Insecta</taxon>
        <taxon>Pterygota</taxon>
        <taxon>Neoptera</taxon>
        <taxon>Endopterygota</taxon>
        <taxon>Diptera</taxon>
        <taxon>Brachycera</taxon>
        <taxon>Muscomorpha</taxon>
        <taxon>Ephydroidea</taxon>
        <taxon>Drosophilidae</taxon>
        <taxon>Drosophila</taxon>
        <taxon>Sophophora</taxon>
    </lineage>
</organism>